<gene>
    <name evidence="4" type="ORF">EDD80_10276</name>
</gene>
<protein>
    <recommendedName>
        <fullName evidence="2 3">Single-stranded DNA-binding protein</fullName>
        <shortName evidence="2">SSB</shortName>
    </recommendedName>
</protein>
<evidence type="ECO:0000256" key="2">
    <source>
        <dbReference type="HAMAP-Rule" id="MF_00984"/>
    </source>
</evidence>
<dbReference type="Proteomes" id="UP000295807">
    <property type="component" value="Unassembled WGS sequence"/>
</dbReference>
<dbReference type="InterPro" id="IPR000424">
    <property type="entry name" value="Primosome_PriB/ssb"/>
</dbReference>
<dbReference type="GO" id="GO:0009295">
    <property type="term" value="C:nucleoid"/>
    <property type="evidence" value="ECO:0007669"/>
    <property type="project" value="TreeGrafter"/>
</dbReference>
<dbReference type="Pfam" id="PF00436">
    <property type="entry name" value="SSB"/>
    <property type="match status" value="1"/>
</dbReference>
<evidence type="ECO:0000313" key="5">
    <source>
        <dbReference type="Proteomes" id="UP000295807"/>
    </source>
</evidence>
<evidence type="ECO:0000313" key="4">
    <source>
        <dbReference type="EMBL" id="TCS88886.1"/>
    </source>
</evidence>
<dbReference type="AlphaFoldDB" id="A0A4R3KVZ3"/>
<dbReference type="PIRSF" id="PIRSF002070">
    <property type="entry name" value="SSB"/>
    <property type="match status" value="1"/>
</dbReference>
<keyword evidence="5" id="KW-1185">Reference proteome</keyword>
<organism evidence="4 5">
    <name type="scientific">Anseongella ginsenosidimutans</name>
    <dbReference type="NCBI Taxonomy" id="496056"/>
    <lineage>
        <taxon>Bacteria</taxon>
        <taxon>Pseudomonadati</taxon>
        <taxon>Bacteroidota</taxon>
        <taxon>Sphingobacteriia</taxon>
        <taxon>Sphingobacteriales</taxon>
        <taxon>Sphingobacteriaceae</taxon>
        <taxon>Anseongella</taxon>
    </lineage>
</organism>
<dbReference type="Gene3D" id="2.40.50.140">
    <property type="entry name" value="Nucleic acid-binding proteins"/>
    <property type="match status" value="1"/>
</dbReference>
<comment type="caution">
    <text evidence="2">Lacks conserved residue(s) required for the propagation of feature annotation.</text>
</comment>
<dbReference type="EMBL" id="SMAD01000002">
    <property type="protein sequence ID" value="TCS88886.1"/>
    <property type="molecule type" value="Genomic_DNA"/>
</dbReference>
<comment type="subunit">
    <text evidence="2">Homotetramer.</text>
</comment>
<dbReference type="HAMAP" id="MF_00984">
    <property type="entry name" value="SSB"/>
    <property type="match status" value="1"/>
</dbReference>
<dbReference type="PROSITE" id="PS50935">
    <property type="entry name" value="SSB"/>
    <property type="match status" value="1"/>
</dbReference>
<accession>A0A4R3KVZ3</accession>
<dbReference type="SUPFAM" id="SSF50249">
    <property type="entry name" value="Nucleic acid-binding proteins"/>
    <property type="match status" value="1"/>
</dbReference>
<dbReference type="OrthoDB" id="9809878at2"/>
<dbReference type="GO" id="GO:0006260">
    <property type="term" value="P:DNA replication"/>
    <property type="evidence" value="ECO:0007669"/>
    <property type="project" value="InterPro"/>
</dbReference>
<sequence length="123" mass="14043">MKALINSVRLMGRLGMDPEMKLFDNNRKLARTSLATNEVRRTGSGEKVTDAQWHNLVLWGNNAEIAEKYLKKGKEIAVEGRLTTRSFTDREGRKHFVTEIVVNELLMITKKEQEEKELAAEAV</sequence>
<dbReference type="RefSeq" id="WP_132128000.1">
    <property type="nucleotide sequence ID" value="NZ_CP042432.1"/>
</dbReference>
<evidence type="ECO:0000256" key="1">
    <source>
        <dbReference type="ARBA" id="ARBA00023125"/>
    </source>
</evidence>
<dbReference type="InterPro" id="IPR012340">
    <property type="entry name" value="NA-bd_OB-fold"/>
</dbReference>
<dbReference type="GO" id="GO:0003697">
    <property type="term" value="F:single-stranded DNA binding"/>
    <property type="evidence" value="ECO:0007669"/>
    <property type="project" value="UniProtKB-UniRule"/>
</dbReference>
<comment type="caution">
    <text evidence="4">The sequence shown here is derived from an EMBL/GenBank/DDBJ whole genome shotgun (WGS) entry which is preliminary data.</text>
</comment>
<dbReference type="CDD" id="cd04496">
    <property type="entry name" value="SSB_OBF"/>
    <property type="match status" value="1"/>
</dbReference>
<dbReference type="PANTHER" id="PTHR10302:SF0">
    <property type="entry name" value="SINGLE-STRANDED DNA-BINDING PROTEIN, MITOCHONDRIAL"/>
    <property type="match status" value="1"/>
</dbReference>
<dbReference type="NCBIfam" id="TIGR00621">
    <property type="entry name" value="ssb"/>
    <property type="match status" value="1"/>
</dbReference>
<dbReference type="InterPro" id="IPR011344">
    <property type="entry name" value="ssDNA-bd"/>
</dbReference>
<proteinExistence type="inferred from homology"/>
<evidence type="ECO:0000256" key="3">
    <source>
        <dbReference type="PIRNR" id="PIRNR002070"/>
    </source>
</evidence>
<name>A0A4R3KVZ3_9SPHI</name>
<reference evidence="4 5" key="1">
    <citation type="submission" date="2019-03" db="EMBL/GenBank/DDBJ databases">
        <title>Genomic Encyclopedia of Type Strains, Phase IV (KMG-IV): sequencing the most valuable type-strain genomes for metagenomic binning, comparative biology and taxonomic classification.</title>
        <authorList>
            <person name="Goeker M."/>
        </authorList>
    </citation>
    <scope>NUCLEOTIDE SEQUENCE [LARGE SCALE GENOMIC DNA]</scope>
    <source>
        <strain evidence="4 5">DSM 21100</strain>
    </source>
</reference>
<keyword evidence="1 2" id="KW-0238">DNA-binding</keyword>
<dbReference type="PANTHER" id="PTHR10302">
    <property type="entry name" value="SINGLE-STRANDED DNA-BINDING PROTEIN"/>
    <property type="match status" value="1"/>
</dbReference>